<evidence type="ECO:0000256" key="2">
    <source>
        <dbReference type="PROSITE-ProRule" id="PRU00335"/>
    </source>
</evidence>
<dbReference type="Pfam" id="PF00440">
    <property type="entry name" value="TetR_N"/>
    <property type="match status" value="1"/>
</dbReference>
<sequence>MDTADTPNDTRSRLIEVAERLFAERGVHAVSLREIATAAGQRNTSAVAYHFGTKRALVEAVYEYRMRPASNRLLAHVADLDARGRGHDLRALVEVMIRTTAENLEGERRPGWFLRFVANAMYVEDIAPFDLTANEWSSGQAALHARIAEHLTDLPPRLRQDRWDHFAGLLVHTLANRERRLQKDATADEGAEHRLLIAQLVDSCTALLSTPASPETLAAESAPSGAR</sequence>
<dbReference type="PANTHER" id="PTHR30055">
    <property type="entry name" value="HTH-TYPE TRANSCRIPTIONAL REGULATOR RUTR"/>
    <property type="match status" value="1"/>
</dbReference>
<comment type="caution">
    <text evidence="2">Lacks conserved residue(s) required for the propagation of feature annotation.</text>
</comment>
<comment type="caution">
    <text evidence="4">The sequence shown here is derived from an EMBL/GenBank/DDBJ whole genome shotgun (WGS) entry which is preliminary data.</text>
</comment>
<keyword evidence="5" id="KW-1185">Reference proteome</keyword>
<dbReference type="Gene3D" id="1.10.357.10">
    <property type="entry name" value="Tetracycline Repressor, domain 2"/>
    <property type="match status" value="1"/>
</dbReference>
<keyword evidence="1 2" id="KW-0238">DNA-binding</keyword>
<dbReference type="PANTHER" id="PTHR30055:SF235">
    <property type="entry name" value="TRANSCRIPTIONAL REGULATORY PROTEIN"/>
    <property type="match status" value="1"/>
</dbReference>
<gene>
    <name evidence="4" type="ORF">E1288_45190</name>
</gene>
<dbReference type="InterPro" id="IPR050109">
    <property type="entry name" value="HTH-type_TetR-like_transc_reg"/>
</dbReference>
<protein>
    <submittedName>
        <fullName evidence="4">TetR/AcrR family transcriptional regulator</fullName>
    </submittedName>
</protein>
<dbReference type="RefSeq" id="WP_132495373.1">
    <property type="nucleotide sequence ID" value="NZ_SMKW01000157.1"/>
</dbReference>
<dbReference type="InterPro" id="IPR001647">
    <property type="entry name" value="HTH_TetR"/>
</dbReference>
<dbReference type="Proteomes" id="UP000294947">
    <property type="component" value="Unassembled WGS sequence"/>
</dbReference>
<dbReference type="AlphaFoldDB" id="A0A4R4XRC5"/>
<reference evidence="4 5" key="1">
    <citation type="submission" date="2019-03" db="EMBL/GenBank/DDBJ databases">
        <title>Draft genome sequences of novel Actinobacteria.</title>
        <authorList>
            <person name="Sahin N."/>
            <person name="Ay H."/>
            <person name="Saygin H."/>
        </authorList>
    </citation>
    <scope>NUCLEOTIDE SEQUENCE [LARGE SCALE GENOMIC DNA]</scope>
    <source>
        <strain evidence="4 5">7K502</strain>
    </source>
</reference>
<dbReference type="PROSITE" id="PS50977">
    <property type="entry name" value="HTH_TETR_2"/>
    <property type="match status" value="1"/>
</dbReference>
<organism evidence="4 5">
    <name type="scientific">Saccharopolyspora elongata</name>
    <dbReference type="NCBI Taxonomy" id="2530387"/>
    <lineage>
        <taxon>Bacteria</taxon>
        <taxon>Bacillati</taxon>
        <taxon>Actinomycetota</taxon>
        <taxon>Actinomycetes</taxon>
        <taxon>Pseudonocardiales</taxon>
        <taxon>Pseudonocardiaceae</taxon>
        <taxon>Saccharopolyspora</taxon>
    </lineage>
</organism>
<evidence type="ECO:0000313" key="4">
    <source>
        <dbReference type="EMBL" id="TDD33775.1"/>
    </source>
</evidence>
<accession>A0A4R4XRC5</accession>
<dbReference type="GO" id="GO:0000976">
    <property type="term" value="F:transcription cis-regulatory region binding"/>
    <property type="evidence" value="ECO:0007669"/>
    <property type="project" value="TreeGrafter"/>
</dbReference>
<dbReference type="EMBL" id="SMKW01000157">
    <property type="protein sequence ID" value="TDD33775.1"/>
    <property type="molecule type" value="Genomic_DNA"/>
</dbReference>
<evidence type="ECO:0000259" key="3">
    <source>
        <dbReference type="PROSITE" id="PS50977"/>
    </source>
</evidence>
<evidence type="ECO:0000313" key="5">
    <source>
        <dbReference type="Proteomes" id="UP000294947"/>
    </source>
</evidence>
<dbReference type="OrthoDB" id="2356263at2"/>
<feature type="domain" description="HTH tetR-type" evidence="3">
    <location>
        <begin position="8"/>
        <end position="69"/>
    </location>
</feature>
<dbReference type="SUPFAM" id="SSF46689">
    <property type="entry name" value="Homeodomain-like"/>
    <property type="match status" value="1"/>
</dbReference>
<name>A0A4R4XRC5_9PSEU</name>
<dbReference type="GO" id="GO:0003700">
    <property type="term" value="F:DNA-binding transcription factor activity"/>
    <property type="evidence" value="ECO:0007669"/>
    <property type="project" value="TreeGrafter"/>
</dbReference>
<proteinExistence type="predicted"/>
<evidence type="ECO:0000256" key="1">
    <source>
        <dbReference type="ARBA" id="ARBA00023125"/>
    </source>
</evidence>
<dbReference type="InterPro" id="IPR009057">
    <property type="entry name" value="Homeodomain-like_sf"/>
</dbReference>